<reference evidence="5 6" key="1">
    <citation type="submission" date="2017-10" db="EMBL/GenBank/DDBJ databases">
        <title>Novel microbial diversity and functional potential in the marine mammal oral microbiome.</title>
        <authorList>
            <person name="Dudek N.K."/>
            <person name="Sun C.L."/>
            <person name="Burstein D."/>
            <person name="Kantor R.S."/>
            <person name="Aliaga Goltsman D.S."/>
            <person name="Bik E.M."/>
            <person name="Thomas B.C."/>
            <person name="Banfield J.F."/>
            <person name="Relman D.A."/>
        </authorList>
    </citation>
    <scope>NUCLEOTIDE SEQUENCE [LARGE SCALE GENOMIC DNA]</scope>
    <source>
        <strain evidence="5">DOLJORAL78_50_517</strain>
    </source>
</reference>
<dbReference type="Pfam" id="PF02826">
    <property type="entry name" value="2-Hacid_dh_C"/>
    <property type="match status" value="1"/>
</dbReference>
<dbReference type="InterPro" id="IPR036291">
    <property type="entry name" value="NAD(P)-bd_dom_sf"/>
</dbReference>
<dbReference type="Gene3D" id="3.40.50.720">
    <property type="entry name" value="NAD(P)-binding Rossmann-like Domain"/>
    <property type="match status" value="2"/>
</dbReference>
<comment type="caution">
    <text evidence="5">The sequence shown here is derived from an EMBL/GenBank/DDBJ whole genome shotgun (WGS) entry which is preliminary data.</text>
</comment>
<sequence length="147" mass="15330">MLGVFLDRDSAVEHRDGRLALSALLPCVDVLSLHCPLTPETYQPISAPEPALMRHDAVLINTARGGLADENALANALHQGALAGAGIDVPSTAPPVAGNPLPAADSPNLIITPHSARGSCESRPRLAGQPVENIHHYLDGAPTRVVH</sequence>
<dbReference type="SUPFAM" id="SSF51735">
    <property type="entry name" value="NAD(P)-binding Rossmann-fold domains"/>
    <property type="match status" value="1"/>
</dbReference>
<comment type="similarity">
    <text evidence="1">Belongs to the D-isomer specific 2-hydroxyacid dehydrogenase family.</text>
</comment>
<keyword evidence="2" id="KW-0560">Oxidoreductase</keyword>
<keyword evidence="3" id="KW-0520">NAD</keyword>
<dbReference type="GO" id="GO:0016491">
    <property type="term" value="F:oxidoreductase activity"/>
    <property type="evidence" value="ECO:0007669"/>
    <property type="project" value="UniProtKB-KW"/>
</dbReference>
<dbReference type="GO" id="GO:0051287">
    <property type="term" value="F:NAD binding"/>
    <property type="evidence" value="ECO:0007669"/>
    <property type="project" value="InterPro"/>
</dbReference>
<protein>
    <recommendedName>
        <fullName evidence="4">D-isomer specific 2-hydroxyacid dehydrogenase NAD-binding domain-containing protein</fullName>
    </recommendedName>
</protein>
<dbReference type="Proteomes" id="UP000229278">
    <property type="component" value="Unassembled WGS sequence"/>
</dbReference>
<feature type="domain" description="D-isomer specific 2-hydroxyacid dehydrogenase NAD-binding" evidence="4">
    <location>
        <begin position="17"/>
        <end position="116"/>
    </location>
</feature>
<evidence type="ECO:0000256" key="3">
    <source>
        <dbReference type="ARBA" id="ARBA00023027"/>
    </source>
</evidence>
<dbReference type="AlphaFoldDB" id="A0A2G6PGW4"/>
<dbReference type="InterPro" id="IPR050418">
    <property type="entry name" value="D-iso_2-hydroxyacid_DH_PdxB"/>
</dbReference>
<evidence type="ECO:0000259" key="4">
    <source>
        <dbReference type="Pfam" id="PF02826"/>
    </source>
</evidence>
<evidence type="ECO:0000313" key="6">
    <source>
        <dbReference type="Proteomes" id="UP000229278"/>
    </source>
</evidence>
<evidence type="ECO:0000256" key="1">
    <source>
        <dbReference type="ARBA" id="ARBA00005854"/>
    </source>
</evidence>
<organism evidence="5 6">
    <name type="scientific">Candidatus Contendibacter odensensis</name>
    <dbReference type="NCBI Taxonomy" id="1400860"/>
    <lineage>
        <taxon>Bacteria</taxon>
        <taxon>Pseudomonadati</taxon>
        <taxon>Pseudomonadota</taxon>
        <taxon>Gammaproteobacteria</taxon>
        <taxon>Candidatus Competibacteraceae</taxon>
        <taxon>Candidatus Contendibacter</taxon>
    </lineage>
</organism>
<accession>A0A2G6PGW4</accession>
<dbReference type="InterPro" id="IPR006140">
    <property type="entry name" value="D-isomer_DH_NAD-bd"/>
</dbReference>
<proteinExistence type="inferred from homology"/>
<evidence type="ECO:0000256" key="2">
    <source>
        <dbReference type="ARBA" id="ARBA00023002"/>
    </source>
</evidence>
<name>A0A2G6PGW4_9GAMM</name>
<dbReference type="PANTHER" id="PTHR43761">
    <property type="entry name" value="D-ISOMER SPECIFIC 2-HYDROXYACID DEHYDROGENASE FAMILY PROTEIN (AFU_ORTHOLOGUE AFUA_1G13630)"/>
    <property type="match status" value="1"/>
</dbReference>
<evidence type="ECO:0000313" key="5">
    <source>
        <dbReference type="EMBL" id="PIE83419.1"/>
    </source>
</evidence>
<gene>
    <name evidence="5" type="ORF">CSA09_00640</name>
</gene>
<dbReference type="EMBL" id="PDTV01000004">
    <property type="protein sequence ID" value="PIE83419.1"/>
    <property type="molecule type" value="Genomic_DNA"/>
</dbReference>
<dbReference type="PANTHER" id="PTHR43761:SF1">
    <property type="entry name" value="D-ISOMER SPECIFIC 2-HYDROXYACID DEHYDROGENASE CATALYTIC DOMAIN-CONTAINING PROTEIN-RELATED"/>
    <property type="match status" value="1"/>
</dbReference>